<name>A0A9Q3H7S8_9BASI</name>
<keyword evidence="3" id="KW-1185">Reference proteome</keyword>
<sequence length="143" mass="16676">MNDKKNNNKHSAELHKSITVKPDLSSNTYDRIERKYQLQDDIMEDIHTPNINDKLKILKNHVLKVVDNTNQFSIHLARSDSERQKLKDEIIANVEQTYKSYETNPHMQRHSTPFTEEKPSVKGSLNSFLGENYISAKDIPRLE</sequence>
<accession>A0A9Q3H7S8</accession>
<protein>
    <submittedName>
        <fullName evidence="2">Uncharacterized protein</fullName>
    </submittedName>
</protein>
<organism evidence="2 3">
    <name type="scientific">Austropuccinia psidii MF-1</name>
    <dbReference type="NCBI Taxonomy" id="1389203"/>
    <lineage>
        <taxon>Eukaryota</taxon>
        <taxon>Fungi</taxon>
        <taxon>Dikarya</taxon>
        <taxon>Basidiomycota</taxon>
        <taxon>Pucciniomycotina</taxon>
        <taxon>Pucciniomycetes</taxon>
        <taxon>Pucciniales</taxon>
        <taxon>Sphaerophragmiaceae</taxon>
        <taxon>Austropuccinia</taxon>
    </lineage>
</organism>
<proteinExistence type="predicted"/>
<evidence type="ECO:0000313" key="2">
    <source>
        <dbReference type="EMBL" id="MBW0492984.1"/>
    </source>
</evidence>
<dbReference type="Proteomes" id="UP000765509">
    <property type="component" value="Unassembled WGS sequence"/>
</dbReference>
<feature type="compositionally biased region" description="Polar residues" evidence="1">
    <location>
        <begin position="99"/>
        <end position="114"/>
    </location>
</feature>
<dbReference type="EMBL" id="AVOT02011844">
    <property type="protein sequence ID" value="MBW0492984.1"/>
    <property type="molecule type" value="Genomic_DNA"/>
</dbReference>
<reference evidence="2" key="1">
    <citation type="submission" date="2021-03" db="EMBL/GenBank/DDBJ databases">
        <title>Draft genome sequence of rust myrtle Austropuccinia psidii MF-1, a brazilian biotype.</title>
        <authorList>
            <person name="Quecine M.C."/>
            <person name="Pachon D.M.R."/>
            <person name="Bonatelli M.L."/>
            <person name="Correr F.H."/>
            <person name="Franceschini L.M."/>
            <person name="Leite T.F."/>
            <person name="Margarido G.R.A."/>
            <person name="Almeida C.A."/>
            <person name="Ferrarezi J.A."/>
            <person name="Labate C.A."/>
        </authorList>
    </citation>
    <scope>NUCLEOTIDE SEQUENCE</scope>
    <source>
        <strain evidence="2">MF-1</strain>
    </source>
</reference>
<comment type="caution">
    <text evidence="2">The sequence shown here is derived from an EMBL/GenBank/DDBJ whole genome shotgun (WGS) entry which is preliminary data.</text>
</comment>
<gene>
    <name evidence="2" type="ORF">O181_032699</name>
</gene>
<evidence type="ECO:0000313" key="3">
    <source>
        <dbReference type="Proteomes" id="UP000765509"/>
    </source>
</evidence>
<feature type="region of interest" description="Disordered" evidence="1">
    <location>
        <begin position="99"/>
        <end position="120"/>
    </location>
</feature>
<dbReference type="AlphaFoldDB" id="A0A9Q3H7S8"/>
<evidence type="ECO:0000256" key="1">
    <source>
        <dbReference type="SAM" id="MobiDB-lite"/>
    </source>
</evidence>